<dbReference type="AlphaFoldDB" id="A0A9P7ZL54"/>
<protein>
    <recommendedName>
        <fullName evidence="5">Metallo-beta-lactamase domain-containing protein</fullName>
    </recommendedName>
</protein>
<dbReference type="GO" id="GO:0046872">
    <property type="term" value="F:metal ion binding"/>
    <property type="evidence" value="ECO:0007669"/>
    <property type="project" value="UniProtKB-KW"/>
</dbReference>
<keyword evidence="4" id="KW-0862">Zinc</keyword>
<dbReference type="InterPro" id="IPR036866">
    <property type="entry name" value="RibonucZ/Hydroxyglut_hydro"/>
</dbReference>
<dbReference type="InterPro" id="IPR051013">
    <property type="entry name" value="MBL_superfamily_lactonases"/>
</dbReference>
<organism evidence="6 7">
    <name type="scientific">Emericellopsis atlantica</name>
    <dbReference type="NCBI Taxonomy" id="2614577"/>
    <lineage>
        <taxon>Eukaryota</taxon>
        <taxon>Fungi</taxon>
        <taxon>Dikarya</taxon>
        <taxon>Ascomycota</taxon>
        <taxon>Pezizomycotina</taxon>
        <taxon>Sordariomycetes</taxon>
        <taxon>Hypocreomycetidae</taxon>
        <taxon>Hypocreales</taxon>
        <taxon>Bionectriaceae</taxon>
        <taxon>Emericellopsis</taxon>
    </lineage>
</organism>
<dbReference type="GeneID" id="70288325"/>
<evidence type="ECO:0000256" key="1">
    <source>
        <dbReference type="ARBA" id="ARBA00007749"/>
    </source>
</evidence>
<evidence type="ECO:0000256" key="2">
    <source>
        <dbReference type="ARBA" id="ARBA00022723"/>
    </source>
</evidence>
<evidence type="ECO:0000256" key="3">
    <source>
        <dbReference type="ARBA" id="ARBA00022801"/>
    </source>
</evidence>
<reference evidence="6" key="1">
    <citation type="journal article" date="2021" name="IMA Fungus">
        <title>Genomic characterization of three marine fungi, including Emericellopsis atlantica sp. nov. with signatures of a generalist lifestyle and marine biomass degradation.</title>
        <authorList>
            <person name="Hagestad O.C."/>
            <person name="Hou L."/>
            <person name="Andersen J.H."/>
            <person name="Hansen E.H."/>
            <person name="Altermark B."/>
            <person name="Li C."/>
            <person name="Kuhnert E."/>
            <person name="Cox R.J."/>
            <person name="Crous P.W."/>
            <person name="Spatafora J.W."/>
            <person name="Lail K."/>
            <person name="Amirebrahimi M."/>
            <person name="Lipzen A."/>
            <person name="Pangilinan J."/>
            <person name="Andreopoulos W."/>
            <person name="Hayes R.D."/>
            <person name="Ng V."/>
            <person name="Grigoriev I.V."/>
            <person name="Jackson S.A."/>
            <person name="Sutton T.D.S."/>
            <person name="Dobson A.D.W."/>
            <person name="Rama T."/>
        </authorList>
    </citation>
    <scope>NUCLEOTIDE SEQUENCE</scope>
    <source>
        <strain evidence="6">TS7</strain>
    </source>
</reference>
<dbReference type="PANTHER" id="PTHR42978">
    <property type="entry name" value="QUORUM-QUENCHING LACTONASE YTNP-RELATED-RELATED"/>
    <property type="match status" value="1"/>
</dbReference>
<dbReference type="RefSeq" id="XP_046117944.1">
    <property type="nucleotide sequence ID" value="XM_046257422.1"/>
</dbReference>
<keyword evidence="2" id="KW-0479">Metal-binding</keyword>
<dbReference type="PANTHER" id="PTHR42978:SF5">
    <property type="entry name" value="METALLO-BETA-LACTAMASE DOMAIN-CONTAINING PROTEIN"/>
    <property type="match status" value="1"/>
</dbReference>
<comment type="caution">
    <text evidence="6">The sequence shown here is derived from an EMBL/GenBank/DDBJ whole genome shotgun (WGS) entry which is preliminary data.</text>
</comment>
<dbReference type="InterPro" id="IPR001279">
    <property type="entry name" value="Metallo-B-lactamas"/>
</dbReference>
<evidence type="ECO:0000256" key="4">
    <source>
        <dbReference type="ARBA" id="ARBA00022833"/>
    </source>
</evidence>
<proteinExistence type="inferred from homology"/>
<dbReference type="SMART" id="SM00849">
    <property type="entry name" value="Lactamase_B"/>
    <property type="match status" value="1"/>
</dbReference>
<dbReference type="OrthoDB" id="10250730at2759"/>
<keyword evidence="3" id="KW-0378">Hydrolase</keyword>
<keyword evidence="7" id="KW-1185">Reference proteome</keyword>
<dbReference type="CDD" id="cd07730">
    <property type="entry name" value="metallo-hydrolase-like_MBL-fold"/>
    <property type="match status" value="1"/>
</dbReference>
<evidence type="ECO:0000313" key="6">
    <source>
        <dbReference type="EMBL" id="KAG9254020.1"/>
    </source>
</evidence>
<dbReference type="SUPFAM" id="SSF56281">
    <property type="entry name" value="Metallo-hydrolase/oxidoreductase"/>
    <property type="match status" value="1"/>
</dbReference>
<sequence length="370" mass="40776">MASTTSTKEYVLPKLPASMSDATVDVSIIDTTSNIICPSAAFMEPIDFGLETMVVPAFSFMVRNTKSHRAVLFDLGVRKDWQNLPAPMLARLKNFGFVIETEKGVRDILEEHGQDTSATEAIIWSHGHFDHTGDPSTFEGRTELVIGPGSKAGFTPGYPTDDKSGVLESDFAGRNVREITSDEFDLTIGRMPAMDYFGDQSFYLLDVPGHCQGHMCALARVTSQPDSFILLGADCVHHMGQLRPNKWTPLEDDISPNPLQDSGMCPADAVNALCREKDRGSPFFEPTSKGAHADAAIAKETIDKVQELDALDNVWLAVAHDPAILEVADLYPQKANDFMHKGWKQRTRWSFLKDLVPGIEAVRGQNLHKV</sequence>
<dbReference type="GO" id="GO:0016787">
    <property type="term" value="F:hydrolase activity"/>
    <property type="evidence" value="ECO:0007669"/>
    <property type="project" value="UniProtKB-KW"/>
</dbReference>
<comment type="similarity">
    <text evidence="1">Belongs to the metallo-beta-lactamase superfamily.</text>
</comment>
<evidence type="ECO:0000313" key="7">
    <source>
        <dbReference type="Proteomes" id="UP000887229"/>
    </source>
</evidence>
<dbReference type="Pfam" id="PF00753">
    <property type="entry name" value="Lactamase_B"/>
    <property type="match status" value="1"/>
</dbReference>
<gene>
    <name evidence="6" type="ORF">F5Z01DRAFT_111728</name>
</gene>
<dbReference type="Gene3D" id="3.60.15.10">
    <property type="entry name" value="Ribonuclease Z/Hydroxyacylglutathione hydrolase-like"/>
    <property type="match status" value="1"/>
</dbReference>
<feature type="domain" description="Metallo-beta-lactamase" evidence="5">
    <location>
        <begin position="56"/>
        <end position="268"/>
    </location>
</feature>
<accession>A0A9P7ZL54</accession>
<dbReference type="Proteomes" id="UP000887229">
    <property type="component" value="Unassembled WGS sequence"/>
</dbReference>
<evidence type="ECO:0000259" key="5">
    <source>
        <dbReference type="SMART" id="SM00849"/>
    </source>
</evidence>
<name>A0A9P7ZL54_9HYPO</name>
<dbReference type="EMBL" id="MU251255">
    <property type="protein sequence ID" value="KAG9254020.1"/>
    <property type="molecule type" value="Genomic_DNA"/>
</dbReference>